<sequence length="518" mass="55800">MHNSIDLSGKPFHFIGIGGIGMSALAYILAKRQVPVFGSDIRSSHITQRLQENGAQIFWRQDASNLDFYRQKSASTDEAAVLSSANGEGSGGLPAIAPKPVRLAANGISSPVDLPQVICSTAIDGTNSEYQAALDLGCPIFHRSDLLAALISEYQSIAVAGTHGKTTTSSMLAYVLLKAGLDPTIVVGGEVKAWEGNARLGEGPYLVAEADESDGSLAKLSAKIGVVTNIELDHPDHYQSLDQVIEIFDTFKERCTDLVGCIDCPTVRDRIQPGISYSLNLDSGADYTVDCIAYRADGTTARVWEKGQILGQLSISLLGAHNLSNALAVVAVGRLVGLDFATIAREIATFEGACRRFETRGNYNDIQFVDDYAHHPSEIRATLHAASLQTKGLRSRATRVVAVFQPHRYSRTRAFLAEFAESFSDADLVVVTDIYSAGEANEFQLSGQQVADEIAAHHPRVHYSPSMSEVSEFLGETLLPGDLAIFLGAGNLNQIIPEVMAFHQQVEQTALAEARHRA</sequence>
<dbReference type="NCBIfam" id="TIGR01082">
    <property type="entry name" value="murC"/>
    <property type="match status" value="1"/>
</dbReference>
<evidence type="ECO:0000256" key="4">
    <source>
        <dbReference type="ARBA" id="ARBA00022490"/>
    </source>
</evidence>
<dbReference type="EC" id="6.3.2.8" evidence="3 14"/>
<feature type="domain" description="Mur ligase C-terminal" evidence="17">
    <location>
        <begin position="355"/>
        <end position="490"/>
    </location>
</feature>
<dbReference type="Gene3D" id="3.40.50.720">
    <property type="entry name" value="NAD(P)-binding Rossmann-like Domain"/>
    <property type="match status" value="1"/>
</dbReference>
<gene>
    <name evidence="14" type="primary">murC</name>
    <name evidence="19" type="ORF">Oscil6304_0601</name>
</gene>
<evidence type="ECO:0000256" key="9">
    <source>
        <dbReference type="ARBA" id="ARBA00022960"/>
    </source>
</evidence>
<keyword evidence="20" id="KW-1185">Reference proteome</keyword>
<accession>K9TDZ5</accession>
<keyword evidence="8 14" id="KW-0067">ATP-binding</keyword>
<dbReference type="Gene3D" id="3.40.1190.10">
    <property type="entry name" value="Mur-like, catalytic domain"/>
    <property type="match status" value="1"/>
</dbReference>
<evidence type="ECO:0000256" key="3">
    <source>
        <dbReference type="ARBA" id="ARBA00012211"/>
    </source>
</evidence>
<keyword evidence="15" id="KW-1133">Transmembrane helix</keyword>
<dbReference type="GO" id="GO:0009252">
    <property type="term" value="P:peptidoglycan biosynthetic process"/>
    <property type="evidence" value="ECO:0007669"/>
    <property type="project" value="UniProtKB-UniRule"/>
</dbReference>
<feature type="domain" description="Mur ligase central" evidence="18">
    <location>
        <begin position="159"/>
        <end position="332"/>
    </location>
</feature>
<dbReference type="AlphaFoldDB" id="K9TDZ5"/>
<keyword evidence="10 14" id="KW-0573">Peptidoglycan synthesis</keyword>
<evidence type="ECO:0000256" key="12">
    <source>
        <dbReference type="ARBA" id="ARBA00023316"/>
    </source>
</evidence>
<dbReference type="InterPro" id="IPR050061">
    <property type="entry name" value="MurCDEF_pg_biosynth"/>
</dbReference>
<evidence type="ECO:0000256" key="5">
    <source>
        <dbReference type="ARBA" id="ARBA00022598"/>
    </source>
</evidence>
<dbReference type="InterPro" id="IPR036565">
    <property type="entry name" value="Mur-like_cat_sf"/>
</dbReference>
<dbReference type="SUPFAM" id="SSF53244">
    <property type="entry name" value="MurD-like peptide ligases, peptide-binding domain"/>
    <property type="match status" value="1"/>
</dbReference>
<dbReference type="UniPathway" id="UPA00219"/>
<dbReference type="InterPro" id="IPR013221">
    <property type="entry name" value="Mur_ligase_cen"/>
</dbReference>
<reference evidence="19 20" key="1">
    <citation type="submission" date="2012-06" db="EMBL/GenBank/DDBJ databases">
        <title>Finished chromosome of genome of Oscillatoria acuminata PCC 6304.</title>
        <authorList>
            <consortium name="US DOE Joint Genome Institute"/>
            <person name="Gugger M."/>
            <person name="Coursin T."/>
            <person name="Rippka R."/>
            <person name="Tandeau De Marsac N."/>
            <person name="Huntemann M."/>
            <person name="Wei C.-L."/>
            <person name="Han J."/>
            <person name="Detter J.C."/>
            <person name="Han C."/>
            <person name="Tapia R."/>
            <person name="Davenport K."/>
            <person name="Daligault H."/>
            <person name="Erkkila T."/>
            <person name="Gu W."/>
            <person name="Munk A.C.C."/>
            <person name="Teshima H."/>
            <person name="Xu Y."/>
            <person name="Chain P."/>
            <person name="Chen A."/>
            <person name="Krypides N."/>
            <person name="Mavromatis K."/>
            <person name="Markowitz V."/>
            <person name="Szeto E."/>
            <person name="Ivanova N."/>
            <person name="Mikhailova N."/>
            <person name="Ovchinnikova G."/>
            <person name="Pagani I."/>
            <person name="Pati A."/>
            <person name="Goodwin L."/>
            <person name="Peters L."/>
            <person name="Pitluck S."/>
            <person name="Woyke T."/>
            <person name="Kerfeld C."/>
        </authorList>
    </citation>
    <scope>NUCLEOTIDE SEQUENCE [LARGE SCALE GENOMIC DNA]</scope>
    <source>
        <strain evidence="19 20">PCC 6304</strain>
    </source>
</reference>
<keyword evidence="6 14" id="KW-0132">Cell division</keyword>
<comment type="subcellular location">
    <subcellularLocation>
        <location evidence="1 14">Cytoplasm</location>
    </subcellularLocation>
</comment>
<feature type="domain" description="Mur ligase N-terminal catalytic" evidence="16">
    <location>
        <begin position="12"/>
        <end position="154"/>
    </location>
</feature>
<dbReference type="SUPFAM" id="SSF51984">
    <property type="entry name" value="MurCD N-terminal domain"/>
    <property type="match status" value="1"/>
</dbReference>
<evidence type="ECO:0000256" key="8">
    <source>
        <dbReference type="ARBA" id="ARBA00022840"/>
    </source>
</evidence>
<evidence type="ECO:0000256" key="7">
    <source>
        <dbReference type="ARBA" id="ARBA00022741"/>
    </source>
</evidence>
<protein>
    <recommendedName>
        <fullName evidence="3 14">UDP-N-acetylmuramate--L-alanine ligase</fullName>
        <ecNumber evidence="3 14">6.3.2.8</ecNumber>
    </recommendedName>
    <alternativeName>
        <fullName evidence="14">UDP-N-acetylmuramoyl-L-alanine synthetase</fullName>
    </alternativeName>
</protein>
<dbReference type="RefSeq" id="WP_015146991.1">
    <property type="nucleotide sequence ID" value="NC_019693.1"/>
</dbReference>
<dbReference type="Pfam" id="PF01225">
    <property type="entry name" value="Mur_ligase"/>
    <property type="match status" value="1"/>
</dbReference>
<dbReference type="EMBL" id="CP003607">
    <property type="protein sequence ID" value="AFY80341.1"/>
    <property type="molecule type" value="Genomic_DNA"/>
</dbReference>
<dbReference type="OrthoDB" id="9804126at2"/>
<dbReference type="InterPro" id="IPR005758">
    <property type="entry name" value="UDP-N-AcMur_Ala_ligase_MurC"/>
</dbReference>
<evidence type="ECO:0000256" key="15">
    <source>
        <dbReference type="SAM" id="Phobius"/>
    </source>
</evidence>
<evidence type="ECO:0000256" key="10">
    <source>
        <dbReference type="ARBA" id="ARBA00022984"/>
    </source>
</evidence>
<dbReference type="GO" id="GO:0005524">
    <property type="term" value="F:ATP binding"/>
    <property type="evidence" value="ECO:0007669"/>
    <property type="project" value="UniProtKB-UniRule"/>
</dbReference>
<keyword evidence="7 14" id="KW-0547">Nucleotide-binding</keyword>
<evidence type="ECO:0000313" key="20">
    <source>
        <dbReference type="Proteomes" id="UP000010367"/>
    </source>
</evidence>
<dbReference type="HOGENOM" id="CLU_028104_2_2_3"/>
<dbReference type="Proteomes" id="UP000010367">
    <property type="component" value="Chromosome"/>
</dbReference>
<evidence type="ECO:0000256" key="13">
    <source>
        <dbReference type="ARBA" id="ARBA00047833"/>
    </source>
</evidence>
<dbReference type="SUPFAM" id="SSF53623">
    <property type="entry name" value="MurD-like peptide ligases, catalytic domain"/>
    <property type="match status" value="1"/>
</dbReference>
<organism evidence="19 20">
    <name type="scientific">Oscillatoria acuminata PCC 6304</name>
    <dbReference type="NCBI Taxonomy" id="56110"/>
    <lineage>
        <taxon>Bacteria</taxon>
        <taxon>Bacillati</taxon>
        <taxon>Cyanobacteriota</taxon>
        <taxon>Cyanophyceae</taxon>
        <taxon>Oscillatoriophycideae</taxon>
        <taxon>Oscillatoriales</taxon>
        <taxon>Oscillatoriaceae</taxon>
        <taxon>Oscillatoria</taxon>
    </lineage>
</organism>
<keyword evidence="15" id="KW-0472">Membrane</keyword>
<dbReference type="eggNOG" id="COG0773">
    <property type="taxonomic scope" value="Bacteria"/>
</dbReference>
<dbReference type="HAMAP" id="MF_00046">
    <property type="entry name" value="MurC"/>
    <property type="match status" value="1"/>
</dbReference>
<comment type="pathway">
    <text evidence="2 14">Cell wall biogenesis; peptidoglycan biosynthesis.</text>
</comment>
<keyword evidence="12 14" id="KW-0961">Cell wall biogenesis/degradation</keyword>
<evidence type="ECO:0000256" key="6">
    <source>
        <dbReference type="ARBA" id="ARBA00022618"/>
    </source>
</evidence>
<dbReference type="PANTHER" id="PTHR43445:SF3">
    <property type="entry name" value="UDP-N-ACETYLMURAMATE--L-ALANINE LIGASE"/>
    <property type="match status" value="1"/>
</dbReference>
<dbReference type="GO" id="GO:0008360">
    <property type="term" value="P:regulation of cell shape"/>
    <property type="evidence" value="ECO:0007669"/>
    <property type="project" value="UniProtKB-KW"/>
</dbReference>
<keyword evidence="4 14" id="KW-0963">Cytoplasm</keyword>
<dbReference type="InterPro" id="IPR036615">
    <property type="entry name" value="Mur_ligase_C_dom_sf"/>
</dbReference>
<dbReference type="Gene3D" id="3.90.190.20">
    <property type="entry name" value="Mur ligase, C-terminal domain"/>
    <property type="match status" value="1"/>
</dbReference>
<keyword evidence="9 14" id="KW-0133">Cell shape</keyword>
<evidence type="ECO:0000256" key="11">
    <source>
        <dbReference type="ARBA" id="ARBA00023306"/>
    </source>
</evidence>
<dbReference type="InterPro" id="IPR004101">
    <property type="entry name" value="Mur_ligase_C"/>
</dbReference>
<keyword evidence="11 14" id="KW-0131">Cell cycle</keyword>
<evidence type="ECO:0000259" key="18">
    <source>
        <dbReference type="Pfam" id="PF08245"/>
    </source>
</evidence>
<dbReference type="FunCoup" id="K9TDZ5">
    <property type="interactions" value="331"/>
</dbReference>
<proteinExistence type="inferred from homology"/>
<dbReference type="InterPro" id="IPR000713">
    <property type="entry name" value="Mur_ligase_N"/>
</dbReference>
<dbReference type="PANTHER" id="PTHR43445">
    <property type="entry name" value="UDP-N-ACETYLMURAMATE--L-ALANINE LIGASE-RELATED"/>
    <property type="match status" value="1"/>
</dbReference>
<keyword evidence="5 14" id="KW-0436">Ligase</keyword>
<comment type="similarity">
    <text evidence="14">Belongs to the MurCDEF family.</text>
</comment>
<evidence type="ECO:0000259" key="16">
    <source>
        <dbReference type="Pfam" id="PF01225"/>
    </source>
</evidence>
<evidence type="ECO:0000256" key="14">
    <source>
        <dbReference type="HAMAP-Rule" id="MF_00046"/>
    </source>
</evidence>
<keyword evidence="15" id="KW-0812">Transmembrane</keyword>
<dbReference type="GO" id="GO:0008763">
    <property type="term" value="F:UDP-N-acetylmuramate-L-alanine ligase activity"/>
    <property type="evidence" value="ECO:0007669"/>
    <property type="project" value="UniProtKB-UniRule"/>
</dbReference>
<name>K9TDZ5_9CYAN</name>
<feature type="binding site" evidence="14">
    <location>
        <begin position="161"/>
        <end position="167"/>
    </location>
    <ligand>
        <name>ATP</name>
        <dbReference type="ChEBI" id="CHEBI:30616"/>
    </ligand>
</feature>
<dbReference type="Pfam" id="PF02875">
    <property type="entry name" value="Mur_ligase_C"/>
    <property type="match status" value="1"/>
</dbReference>
<evidence type="ECO:0000259" key="17">
    <source>
        <dbReference type="Pfam" id="PF02875"/>
    </source>
</evidence>
<evidence type="ECO:0000256" key="2">
    <source>
        <dbReference type="ARBA" id="ARBA00004752"/>
    </source>
</evidence>
<dbReference type="GO" id="GO:0005737">
    <property type="term" value="C:cytoplasm"/>
    <property type="evidence" value="ECO:0007669"/>
    <property type="project" value="UniProtKB-SubCell"/>
</dbReference>
<dbReference type="InParanoid" id="K9TDZ5"/>
<dbReference type="PATRIC" id="fig|56110.3.peg.716"/>
<dbReference type="GO" id="GO:0071555">
    <property type="term" value="P:cell wall organization"/>
    <property type="evidence" value="ECO:0007669"/>
    <property type="project" value="UniProtKB-KW"/>
</dbReference>
<dbReference type="STRING" id="56110.Oscil6304_0601"/>
<comment type="catalytic activity">
    <reaction evidence="13 14">
        <text>UDP-N-acetyl-alpha-D-muramate + L-alanine + ATP = UDP-N-acetyl-alpha-D-muramoyl-L-alanine + ADP + phosphate + H(+)</text>
        <dbReference type="Rhea" id="RHEA:23372"/>
        <dbReference type="ChEBI" id="CHEBI:15378"/>
        <dbReference type="ChEBI" id="CHEBI:30616"/>
        <dbReference type="ChEBI" id="CHEBI:43474"/>
        <dbReference type="ChEBI" id="CHEBI:57972"/>
        <dbReference type="ChEBI" id="CHEBI:70757"/>
        <dbReference type="ChEBI" id="CHEBI:83898"/>
        <dbReference type="ChEBI" id="CHEBI:456216"/>
        <dbReference type="EC" id="6.3.2.8"/>
    </reaction>
</comment>
<comment type="function">
    <text evidence="14">Cell wall formation.</text>
</comment>
<evidence type="ECO:0000313" key="19">
    <source>
        <dbReference type="EMBL" id="AFY80341.1"/>
    </source>
</evidence>
<dbReference type="GO" id="GO:0051301">
    <property type="term" value="P:cell division"/>
    <property type="evidence" value="ECO:0007669"/>
    <property type="project" value="UniProtKB-KW"/>
</dbReference>
<dbReference type="KEGG" id="oac:Oscil6304_0601"/>
<evidence type="ECO:0000256" key="1">
    <source>
        <dbReference type="ARBA" id="ARBA00004496"/>
    </source>
</evidence>
<feature type="transmembrane region" description="Helical" evidence="15">
    <location>
        <begin position="12"/>
        <end position="30"/>
    </location>
</feature>
<dbReference type="Pfam" id="PF08245">
    <property type="entry name" value="Mur_ligase_M"/>
    <property type="match status" value="1"/>
</dbReference>